<feature type="region of interest" description="Disordered" evidence="1">
    <location>
        <begin position="104"/>
        <end position="125"/>
    </location>
</feature>
<evidence type="ECO:0000313" key="3">
    <source>
        <dbReference type="Proteomes" id="UP000194873"/>
    </source>
</evidence>
<protein>
    <recommendedName>
        <fullName evidence="4">Outer membrane protein beta-barrel domain-containing protein</fullName>
    </recommendedName>
</protein>
<evidence type="ECO:0000256" key="1">
    <source>
        <dbReference type="SAM" id="MobiDB-lite"/>
    </source>
</evidence>
<comment type="caution">
    <text evidence="2">The sequence shown here is derived from an EMBL/GenBank/DDBJ whole genome shotgun (WGS) entry which is preliminary data.</text>
</comment>
<evidence type="ECO:0008006" key="4">
    <source>
        <dbReference type="Google" id="ProtNLM"/>
    </source>
</evidence>
<dbReference type="Proteomes" id="UP000194873">
    <property type="component" value="Unassembled WGS sequence"/>
</dbReference>
<gene>
    <name evidence="2" type="ORF">BXP70_14295</name>
</gene>
<name>A0A243WC80_9BACT</name>
<dbReference type="EMBL" id="MTSE01000007">
    <property type="protein sequence ID" value="OUJ73015.1"/>
    <property type="molecule type" value="Genomic_DNA"/>
</dbReference>
<evidence type="ECO:0000313" key="2">
    <source>
        <dbReference type="EMBL" id="OUJ73015.1"/>
    </source>
</evidence>
<accession>A0A243WC80</accession>
<sequence>MGKPTNRFERQVPHQEYKAGYLEQEAVFYPFGADKKVLFGVGAGGFLGYYKKSTYSYLSLVSGKLTDYQLAAYEGFHGGYLLSLNLDVAVGTAQRWRVGLRSSVQNGTGGNTTSPTHSLTIARRL</sequence>
<keyword evidence="3" id="KW-1185">Reference proteome</keyword>
<proteinExistence type="predicted"/>
<dbReference type="AlphaFoldDB" id="A0A243WC80"/>
<organism evidence="2 3">
    <name type="scientific">Hymenobacter crusticola</name>
    <dbReference type="NCBI Taxonomy" id="1770526"/>
    <lineage>
        <taxon>Bacteria</taxon>
        <taxon>Pseudomonadati</taxon>
        <taxon>Bacteroidota</taxon>
        <taxon>Cytophagia</taxon>
        <taxon>Cytophagales</taxon>
        <taxon>Hymenobacteraceae</taxon>
        <taxon>Hymenobacter</taxon>
    </lineage>
</organism>
<reference evidence="2 3" key="1">
    <citation type="submission" date="2017-01" db="EMBL/GenBank/DDBJ databases">
        <title>A new Hymenobacter.</title>
        <authorList>
            <person name="Liang Y."/>
            <person name="Feng F."/>
        </authorList>
    </citation>
    <scope>NUCLEOTIDE SEQUENCE [LARGE SCALE GENOMIC DNA]</scope>
    <source>
        <strain evidence="2">MIMBbqt21</strain>
    </source>
</reference>
<feature type="compositionally biased region" description="Polar residues" evidence="1">
    <location>
        <begin position="104"/>
        <end position="119"/>
    </location>
</feature>